<gene>
    <name evidence="2" type="ORF">QE152_g4786</name>
</gene>
<dbReference type="EMBL" id="JASPKY010000026">
    <property type="protein sequence ID" value="KAK9751648.1"/>
    <property type="molecule type" value="Genomic_DNA"/>
</dbReference>
<comment type="caution">
    <text evidence="2">The sequence shown here is derived from an EMBL/GenBank/DDBJ whole genome shotgun (WGS) entry which is preliminary data.</text>
</comment>
<name>A0AAW1MZ01_POPJA</name>
<dbReference type="Proteomes" id="UP001458880">
    <property type="component" value="Unassembled WGS sequence"/>
</dbReference>
<organism evidence="2 3">
    <name type="scientific">Popillia japonica</name>
    <name type="common">Japanese beetle</name>
    <dbReference type="NCBI Taxonomy" id="7064"/>
    <lineage>
        <taxon>Eukaryota</taxon>
        <taxon>Metazoa</taxon>
        <taxon>Ecdysozoa</taxon>
        <taxon>Arthropoda</taxon>
        <taxon>Hexapoda</taxon>
        <taxon>Insecta</taxon>
        <taxon>Pterygota</taxon>
        <taxon>Neoptera</taxon>
        <taxon>Endopterygota</taxon>
        <taxon>Coleoptera</taxon>
        <taxon>Polyphaga</taxon>
        <taxon>Scarabaeiformia</taxon>
        <taxon>Scarabaeidae</taxon>
        <taxon>Rutelinae</taxon>
        <taxon>Popillia</taxon>
    </lineage>
</organism>
<keyword evidence="3" id="KW-1185">Reference proteome</keyword>
<proteinExistence type="predicted"/>
<accession>A0AAW1MZ01</accession>
<protein>
    <submittedName>
        <fullName evidence="2">Uncharacterized protein</fullName>
    </submittedName>
</protein>
<evidence type="ECO:0000313" key="2">
    <source>
        <dbReference type="EMBL" id="KAK9751648.1"/>
    </source>
</evidence>
<dbReference type="AlphaFoldDB" id="A0AAW1MZ01"/>
<evidence type="ECO:0000256" key="1">
    <source>
        <dbReference type="SAM" id="MobiDB-lite"/>
    </source>
</evidence>
<reference evidence="2 3" key="1">
    <citation type="journal article" date="2024" name="BMC Genomics">
        <title>De novo assembly and annotation of Popillia japonica's genome with initial clues to its potential as an invasive pest.</title>
        <authorList>
            <person name="Cucini C."/>
            <person name="Boschi S."/>
            <person name="Funari R."/>
            <person name="Cardaioli E."/>
            <person name="Iannotti N."/>
            <person name="Marturano G."/>
            <person name="Paoli F."/>
            <person name="Bruttini M."/>
            <person name="Carapelli A."/>
            <person name="Frati F."/>
            <person name="Nardi F."/>
        </authorList>
    </citation>
    <scope>NUCLEOTIDE SEQUENCE [LARGE SCALE GENOMIC DNA]</scope>
    <source>
        <strain evidence="2">DMR45628</strain>
    </source>
</reference>
<feature type="region of interest" description="Disordered" evidence="1">
    <location>
        <begin position="56"/>
        <end position="86"/>
    </location>
</feature>
<evidence type="ECO:0000313" key="3">
    <source>
        <dbReference type="Proteomes" id="UP001458880"/>
    </source>
</evidence>
<sequence length="86" mass="9848">MKHSTDIKSFHLSSPLESIYKAKIYLILERILPENLKTLQRVAFVDPMAKFPATIPPGYQDAGFQEGQNSRRQSLLDTRTQDSRRG</sequence>
<feature type="compositionally biased region" description="Polar residues" evidence="1">
    <location>
        <begin position="66"/>
        <end position="78"/>
    </location>
</feature>